<feature type="transmembrane region" description="Helical" evidence="10">
    <location>
        <begin position="170"/>
        <end position="193"/>
    </location>
</feature>
<evidence type="ECO:0000256" key="10">
    <source>
        <dbReference type="HAMAP-Rule" id="MF_01043"/>
    </source>
</evidence>
<keyword evidence="2 10" id="KW-0444">Lipid biosynthesis</keyword>
<evidence type="ECO:0000256" key="1">
    <source>
        <dbReference type="ARBA" id="ARBA00022475"/>
    </source>
</evidence>
<evidence type="ECO:0000256" key="9">
    <source>
        <dbReference type="ARBA" id="ARBA00023264"/>
    </source>
</evidence>
<organism evidence="11 12">
    <name type="scientific">Mycoplasma amphoriforme A39</name>
    <dbReference type="NCBI Taxonomy" id="572419"/>
    <lineage>
        <taxon>Bacteria</taxon>
        <taxon>Bacillati</taxon>
        <taxon>Mycoplasmatota</taxon>
        <taxon>Mollicutes</taxon>
        <taxon>Mycoplasmataceae</taxon>
        <taxon>Mycoplasma</taxon>
    </lineage>
</organism>
<feature type="transmembrane region" description="Helical" evidence="10">
    <location>
        <begin position="104"/>
        <end position="125"/>
    </location>
</feature>
<dbReference type="HAMAP" id="MF_01043">
    <property type="entry name" value="PlsY"/>
    <property type="match status" value="1"/>
</dbReference>
<comment type="similarity">
    <text evidence="10">Belongs to the PlsY family.</text>
</comment>
<keyword evidence="6 10" id="KW-0443">Lipid metabolism</keyword>
<accession>A0A292IJ13</accession>
<comment type="subcellular location">
    <subcellularLocation>
        <location evidence="10">Cell membrane</location>
        <topology evidence="10">Multi-pass membrane protein</topology>
    </subcellularLocation>
</comment>
<dbReference type="GO" id="GO:0008654">
    <property type="term" value="P:phospholipid biosynthetic process"/>
    <property type="evidence" value="ECO:0007669"/>
    <property type="project" value="UniProtKB-UniRule"/>
</dbReference>
<keyword evidence="1 10" id="KW-1003">Cell membrane</keyword>
<evidence type="ECO:0000313" key="11">
    <source>
        <dbReference type="EMBL" id="CDN40675.1"/>
    </source>
</evidence>
<keyword evidence="7 10" id="KW-0472">Membrane</keyword>
<evidence type="ECO:0000313" key="12">
    <source>
        <dbReference type="Proteomes" id="UP000261764"/>
    </source>
</evidence>
<gene>
    <name evidence="10" type="primary">plsY</name>
    <name evidence="11" type="ORF">MAMA39_05580</name>
</gene>
<dbReference type="RefSeq" id="WP_343251306.1">
    <property type="nucleotide sequence ID" value="NZ_HG937516.1"/>
</dbReference>
<dbReference type="GO" id="GO:0005886">
    <property type="term" value="C:plasma membrane"/>
    <property type="evidence" value="ECO:0007669"/>
    <property type="project" value="UniProtKB-SubCell"/>
</dbReference>
<feature type="transmembrane region" description="Helical" evidence="10">
    <location>
        <begin position="137"/>
        <end position="158"/>
    </location>
</feature>
<keyword evidence="3 10" id="KW-0808">Transferase</keyword>
<keyword evidence="8 10" id="KW-0594">Phospholipid biosynthesis</keyword>
<comment type="pathway">
    <text evidence="10">Lipid metabolism; phospholipid metabolism.</text>
</comment>
<dbReference type="PANTHER" id="PTHR30309:SF0">
    <property type="entry name" value="GLYCEROL-3-PHOSPHATE ACYLTRANSFERASE-RELATED"/>
    <property type="match status" value="1"/>
</dbReference>
<dbReference type="Proteomes" id="UP000261764">
    <property type="component" value="Chromosome I"/>
</dbReference>
<dbReference type="UniPathway" id="UPA00085"/>
<feature type="transmembrane region" description="Helical" evidence="10">
    <location>
        <begin position="6"/>
        <end position="34"/>
    </location>
</feature>
<dbReference type="SMART" id="SM01207">
    <property type="entry name" value="G3P_acyltransf"/>
    <property type="match status" value="1"/>
</dbReference>
<dbReference type="NCBIfam" id="TIGR00023">
    <property type="entry name" value="glycerol-3-phosphate 1-O-acyltransferase PlsY"/>
    <property type="match status" value="1"/>
</dbReference>
<keyword evidence="4 10" id="KW-0812">Transmembrane</keyword>
<dbReference type="GO" id="GO:0043772">
    <property type="term" value="F:acyl-phosphate glycerol-3-phosphate acyltransferase activity"/>
    <property type="evidence" value="ECO:0007669"/>
    <property type="project" value="UniProtKB-UniRule"/>
</dbReference>
<proteinExistence type="inferred from homology"/>
<reference evidence="11 12" key="1">
    <citation type="journal article" date="2015" name="Clin. Infect. Dis.">
        <title>Genomic Investigations unmask Mycoplasma amphoriforme, a new respiratory pathogen.</title>
        <authorList>
            <person name="Gillespie S.H."/>
            <person name="Ling C.L."/>
            <person name="Oravcova K."/>
            <person name="Pinheiro M."/>
            <person name="Wells L."/>
            <person name="Bryant J.M."/>
            <person name="McHugh T.D."/>
            <person name="Bebear C."/>
            <person name="Webster D."/>
            <person name="Harris S.R."/>
            <person name="Seth-Smith H.M."/>
            <person name="Thomson N.R."/>
        </authorList>
    </citation>
    <scope>NUCLEOTIDE SEQUENCE [LARGE SCALE GENOMIC DNA]</scope>
    <source>
        <strain evidence="11 12">A39</strain>
    </source>
</reference>
<comment type="function">
    <text evidence="10">Catalyzes the transfer of an acyl group from acyl-phosphate (acyl-PO(4)) to glycerol-3-phosphate (G3P) to form lysophosphatidic acid (LPA). This enzyme utilizes acyl-phosphate as fatty acyl donor, but not acyl-CoA or acyl-ACP.</text>
</comment>
<keyword evidence="12" id="KW-1185">Reference proteome</keyword>
<dbReference type="InterPro" id="IPR003811">
    <property type="entry name" value="G3P_acylTferase_PlsY"/>
</dbReference>
<keyword evidence="9 10" id="KW-1208">Phospholipid metabolism</keyword>
<dbReference type="Pfam" id="PF02660">
    <property type="entry name" value="G3P_acyltransf"/>
    <property type="match status" value="1"/>
</dbReference>
<comment type="subunit">
    <text evidence="10">Probably interacts with PlsX.</text>
</comment>
<sequence>MSLATAVLLLVVFALIIGYLIGSVMFSDLFSYFLKKNPRHYGSKNPGMTNSIRVFGMKYGVITGLLDIFKGLIPFLITLAIYKYWLQAYIEVNGGIKSFPANRIYFLTYLSSFAAIAGHIWPIFFKFKGGKAVATTVGLLLATSVWWFIVIAIIWWTIAIKTKYVSLASLVSFAVFPVLNLIPWLAYMHWFYLGQLNFLTYQSDWPTIIFFEVFILMLTGYVFWLHRSNIQRLRSGTERKITERIHS</sequence>
<comment type="catalytic activity">
    <reaction evidence="10">
        <text>an acyl phosphate + sn-glycerol 3-phosphate = a 1-acyl-sn-glycero-3-phosphate + phosphate</text>
        <dbReference type="Rhea" id="RHEA:34075"/>
        <dbReference type="ChEBI" id="CHEBI:43474"/>
        <dbReference type="ChEBI" id="CHEBI:57597"/>
        <dbReference type="ChEBI" id="CHEBI:57970"/>
        <dbReference type="ChEBI" id="CHEBI:59918"/>
        <dbReference type="EC" id="2.3.1.275"/>
    </reaction>
</comment>
<dbReference type="KEGG" id="mamp:MAMA39_05580"/>
<evidence type="ECO:0000256" key="4">
    <source>
        <dbReference type="ARBA" id="ARBA00022692"/>
    </source>
</evidence>
<evidence type="ECO:0000256" key="2">
    <source>
        <dbReference type="ARBA" id="ARBA00022516"/>
    </source>
</evidence>
<evidence type="ECO:0000256" key="8">
    <source>
        <dbReference type="ARBA" id="ARBA00023209"/>
    </source>
</evidence>
<dbReference type="EMBL" id="HG937516">
    <property type="protein sequence ID" value="CDN40675.1"/>
    <property type="molecule type" value="Genomic_DNA"/>
</dbReference>
<dbReference type="EC" id="2.3.1.275" evidence="10"/>
<evidence type="ECO:0000256" key="7">
    <source>
        <dbReference type="ARBA" id="ARBA00023136"/>
    </source>
</evidence>
<feature type="transmembrane region" description="Helical" evidence="10">
    <location>
        <begin position="205"/>
        <end position="225"/>
    </location>
</feature>
<dbReference type="AlphaFoldDB" id="A0A292IJ13"/>
<evidence type="ECO:0000256" key="3">
    <source>
        <dbReference type="ARBA" id="ARBA00022679"/>
    </source>
</evidence>
<evidence type="ECO:0000256" key="6">
    <source>
        <dbReference type="ARBA" id="ARBA00023098"/>
    </source>
</evidence>
<dbReference type="PANTHER" id="PTHR30309">
    <property type="entry name" value="INNER MEMBRANE PROTEIN YGIH"/>
    <property type="match status" value="1"/>
</dbReference>
<name>A0A292IJ13_9MOLU</name>
<keyword evidence="5 10" id="KW-1133">Transmembrane helix</keyword>
<evidence type="ECO:0000256" key="5">
    <source>
        <dbReference type="ARBA" id="ARBA00022989"/>
    </source>
</evidence>
<protein>
    <recommendedName>
        <fullName evidence="10">Glycerol-3-phosphate acyltransferase</fullName>
    </recommendedName>
    <alternativeName>
        <fullName evidence="10">Acyl-PO4 G3P acyltransferase</fullName>
    </alternativeName>
    <alternativeName>
        <fullName evidence="10">Acyl-phosphate--glycerol-3-phosphate acyltransferase</fullName>
    </alternativeName>
    <alternativeName>
        <fullName evidence="10">G3P acyltransferase</fullName>
        <shortName evidence="10">GPAT</shortName>
        <ecNumber evidence="10">2.3.1.275</ecNumber>
    </alternativeName>
    <alternativeName>
        <fullName evidence="10">Lysophosphatidic acid synthase</fullName>
        <shortName evidence="10">LPA synthase</shortName>
    </alternativeName>
</protein>